<evidence type="ECO:0000256" key="5">
    <source>
        <dbReference type="ARBA" id="ARBA00022801"/>
    </source>
</evidence>
<evidence type="ECO:0000256" key="8">
    <source>
        <dbReference type="ARBA" id="ARBA00023242"/>
    </source>
</evidence>
<dbReference type="GO" id="GO:0004527">
    <property type="term" value="F:exonuclease activity"/>
    <property type="evidence" value="ECO:0007669"/>
    <property type="project" value="UniProtKB-KW"/>
</dbReference>
<comment type="caution">
    <text evidence="11">The sequence shown here is derived from an EMBL/GenBank/DDBJ whole genome shotgun (WGS) entry which is preliminary data.</text>
</comment>
<accession>A0A152A159</accession>
<evidence type="ECO:0000256" key="7">
    <source>
        <dbReference type="ARBA" id="ARBA00023204"/>
    </source>
</evidence>
<evidence type="ECO:0000256" key="3">
    <source>
        <dbReference type="ARBA" id="ARBA00022722"/>
    </source>
</evidence>
<keyword evidence="5" id="KW-0378">Hydrolase</keyword>
<evidence type="ECO:0000313" key="11">
    <source>
        <dbReference type="EMBL" id="KYQ99814.1"/>
    </source>
</evidence>
<feature type="active site" description="Proton donor/acceptor" evidence="9">
    <location>
        <position position="349"/>
    </location>
</feature>
<feature type="binding site" evidence="10">
    <location>
        <position position="351"/>
    </location>
    <ligand>
        <name>substrate</name>
    </ligand>
</feature>
<comment type="similarity">
    <text evidence="2">Belongs to the tyrosyl-DNA phosphodiesterase family.</text>
</comment>
<feature type="binding site" evidence="10">
    <location>
        <position position="131"/>
    </location>
    <ligand>
        <name>substrate</name>
    </ligand>
</feature>
<dbReference type="InterPro" id="IPR010347">
    <property type="entry name" value="Tdp1"/>
</dbReference>
<evidence type="ECO:0000256" key="10">
    <source>
        <dbReference type="PIRSR" id="PIRSR610347-2"/>
    </source>
</evidence>
<evidence type="ECO:0000313" key="12">
    <source>
        <dbReference type="Proteomes" id="UP000076078"/>
    </source>
</evidence>
<dbReference type="OrthoDB" id="20291at2759"/>
<keyword evidence="12" id="KW-1185">Reference proteome</keyword>
<dbReference type="OMA" id="KHENHIN"/>
<keyword evidence="7" id="KW-0234">DNA repair</keyword>
<reference evidence="11 12" key="1">
    <citation type="submission" date="2015-12" db="EMBL/GenBank/DDBJ databases">
        <title>Dictyostelia acquired genes for synthesis and detection of signals that induce cell-type specialization by lateral gene transfer from prokaryotes.</title>
        <authorList>
            <person name="Gloeckner G."/>
            <person name="Schaap P."/>
        </authorList>
    </citation>
    <scope>NUCLEOTIDE SEQUENCE [LARGE SCALE GENOMIC DNA]</scope>
    <source>
        <strain evidence="11 12">TK</strain>
    </source>
</reference>
<dbReference type="GO" id="GO:0003690">
    <property type="term" value="F:double-stranded DNA binding"/>
    <property type="evidence" value="ECO:0007669"/>
    <property type="project" value="TreeGrafter"/>
</dbReference>
<keyword evidence="3" id="KW-0540">Nuclease</keyword>
<protein>
    <submittedName>
        <fullName evidence="11">Uncharacterized protein</fullName>
    </submittedName>
</protein>
<evidence type="ECO:0000256" key="4">
    <source>
        <dbReference type="ARBA" id="ARBA00022763"/>
    </source>
</evidence>
<organism evidence="11 12">
    <name type="scientific">Tieghemostelium lacteum</name>
    <name type="common">Slime mold</name>
    <name type="synonym">Dictyostelium lacteum</name>
    <dbReference type="NCBI Taxonomy" id="361077"/>
    <lineage>
        <taxon>Eukaryota</taxon>
        <taxon>Amoebozoa</taxon>
        <taxon>Evosea</taxon>
        <taxon>Eumycetozoa</taxon>
        <taxon>Dictyostelia</taxon>
        <taxon>Dictyosteliales</taxon>
        <taxon>Raperosteliaceae</taxon>
        <taxon>Tieghemostelium</taxon>
    </lineage>
</organism>
<keyword evidence="8" id="KW-0539">Nucleus</keyword>
<dbReference type="SUPFAM" id="SSF56024">
    <property type="entry name" value="Phospholipase D/nuclease"/>
    <property type="match status" value="2"/>
</dbReference>
<proteinExistence type="inferred from homology"/>
<dbReference type="PANTHER" id="PTHR12415:SF0">
    <property type="entry name" value="TYROSYL-DNA PHOSPHODIESTERASE 1"/>
    <property type="match status" value="1"/>
</dbReference>
<evidence type="ECO:0000256" key="6">
    <source>
        <dbReference type="ARBA" id="ARBA00022839"/>
    </source>
</evidence>
<comment type="subcellular location">
    <subcellularLocation>
        <location evidence="1">Nucleus</location>
    </subcellularLocation>
</comment>
<dbReference type="AlphaFoldDB" id="A0A152A159"/>
<dbReference type="STRING" id="361077.A0A152A159"/>
<dbReference type="InParanoid" id="A0A152A159"/>
<dbReference type="Gene3D" id="3.30.870.10">
    <property type="entry name" value="Endonuclease Chain A"/>
    <property type="match status" value="2"/>
</dbReference>
<feature type="active site" description="Nucleophile" evidence="9">
    <location>
        <position position="129"/>
    </location>
</feature>
<evidence type="ECO:0000256" key="2">
    <source>
        <dbReference type="ARBA" id="ARBA00010205"/>
    </source>
</evidence>
<evidence type="ECO:0000256" key="1">
    <source>
        <dbReference type="ARBA" id="ARBA00004123"/>
    </source>
</evidence>
<gene>
    <name evidence="11" type="ORF">DLAC_03763</name>
</gene>
<dbReference type="Proteomes" id="UP000076078">
    <property type="component" value="Unassembled WGS sequence"/>
</dbReference>
<evidence type="ECO:0000256" key="9">
    <source>
        <dbReference type="PIRSR" id="PIRSR610347-1"/>
    </source>
</evidence>
<dbReference type="GO" id="GO:0003697">
    <property type="term" value="F:single-stranded DNA binding"/>
    <property type="evidence" value="ECO:0007669"/>
    <property type="project" value="TreeGrafter"/>
</dbReference>
<dbReference type="GO" id="GO:0017005">
    <property type="term" value="F:3'-tyrosyl-DNA phosphodiesterase activity"/>
    <property type="evidence" value="ECO:0007669"/>
    <property type="project" value="TreeGrafter"/>
</dbReference>
<keyword evidence="6" id="KW-0269">Exonuclease</keyword>
<sequence>MFQLFVNNGKHENHINFIKFFKSNESVKNIIVSSFVIDWYWFTKQIYKIRKSNKTVIDDIQIAVHYDIDSGITEQPLNSTDTIKIISIDQYQNINGKEKQYRNLLVGYENTNFQYTLIHPILSRIGILHSKIIIIQFESFIRIVISSSNLTKSDWKNLSQNVFIIDLFETKQDTLNTITNHHIFQNELTLTLDSLGFYSPNNKFQHINTFLQNYDFTVLHNNNIHIVTSIPGNHKNSQLFGILKLNYLLNNQNNDIKNNNSLIYQTSAIGNLNLKWYSDFLKYILIDGDNTMVKVLFPTKESVYQLANDNPIYGLESITIRYLDKLNLLIQNQSLYDISYRNTNGQPLHSKIILFQNSSNSWIYHGSHNLTESSWGVVSKNTIQIHNYETGVWFPYTLFSQYQQDPLFKFNIDQCQLNNNPWKFKNEIPFLKGIYNSLDQHFNNDQDIYHFKEFYKENKNQFN</sequence>
<dbReference type="GO" id="GO:0006281">
    <property type="term" value="P:DNA repair"/>
    <property type="evidence" value="ECO:0007669"/>
    <property type="project" value="UniProtKB-KW"/>
</dbReference>
<dbReference type="GO" id="GO:0005634">
    <property type="term" value="C:nucleus"/>
    <property type="evidence" value="ECO:0007669"/>
    <property type="project" value="UniProtKB-SubCell"/>
</dbReference>
<dbReference type="PANTHER" id="PTHR12415">
    <property type="entry name" value="TYROSYL-DNA PHOSPHODIESTERASE 1"/>
    <property type="match status" value="1"/>
</dbReference>
<dbReference type="EMBL" id="LODT01000020">
    <property type="protein sequence ID" value="KYQ99814.1"/>
    <property type="molecule type" value="Genomic_DNA"/>
</dbReference>
<dbReference type="Pfam" id="PF06087">
    <property type="entry name" value="Tyr-DNA_phospho"/>
    <property type="match status" value="1"/>
</dbReference>
<keyword evidence="4" id="KW-0227">DNA damage</keyword>
<name>A0A152A159_TIELA</name>